<comment type="cofactor">
    <cofactor evidence="2">
        <name>Mg(2+)</name>
        <dbReference type="ChEBI" id="CHEBI:18420"/>
    </cofactor>
</comment>
<keyword evidence="11" id="KW-0472">Membrane</keyword>
<dbReference type="InterPro" id="IPR016066">
    <property type="entry name" value="A-D-PHexomutase_CS"/>
</dbReference>
<evidence type="ECO:0000259" key="15">
    <source>
        <dbReference type="Pfam" id="PF02880"/>
    </source>
</evidence>
<dbReference type="InterPro" id="IPR016055">
    <property type="entry name" value="A-D-PHexomutase_a/b/a-I/II/III"/>
</dbReference>
<dbReference type="Pfam" id="PF00408">
    <property type="entry name" value="PGM_PMM_IV"/>
    <property type="match status" value="1"/>
</dbReference>
<feature type="domain" description="Alpha-D-phosphohexomutase alpha/beta/alpha" evidence="13">
    <location>
        <begin position="397"/>
        <end position="526"/>
    </location>
</feature>
<dbReference type="OrthoDB" id="9803322at2"/>
<name>A0A4R6TUH6_9GAMM</name>
<dbReference type="EMBL" id="SNYK01000009">
    <property type="protein sequence ID" value="TDQ37021.1"/>
    <property type="molecule type" value="Genomic_DNA"/>
</dbReference>
<evidence type="ECO:0000256" key="6">
    <source>
        <dbReference type="ARBA" id="ARBA00022553"/>
    </source>
</evidence>
<dbReference type="InterPro" id="IPR005844">
    <property type="entry name" value="A-D-PHexomutase_a/b/a-I"/>
</dbReference>
<dbReference type="SUPFAM" id="SSF53738">
    <property type="entry name" value="Phosphoglucomutase, first 3 domains"/>
    <property type="match status" value="3"/>
</dbReference>
<evidence type="ECO:0000256" key="7">
    <source>
        <dbReference type="ARBA" id="ARBA00022723"/>
    </source>
</evidence>
<keyword evidence="8" id="KW-0460">Magnesium</keyword>
<keyword evidence="9" id="KW-0413">Isomerase</keyword>
<feature type="region of interest" description="Disordered" evidence="10">
    <location>
        <begin position="326"/>
        <end position="353"/>
    </location>
</feature>
<evidence type="ECO:0000256" key="10">
    <source>
        <dbReference type="SAM" id="MobiDB-lite"/>
    </source>
</evidence>
<dbReference type="PRINTS" id="PR00509">
    <property type="entry name" value="PGMPMM"/>
</dbReference>
<dbReference type="PANTHER" id="PTHR43771:SF2">
    <property type="entry name" value="PHOSPHOMANNOMUTASE_PHOSPHOGLUCOMUTASE"/>
    <property type="match status" value="1"/>
</dbReference>
<evidence type="ECO:0000313" key="16">
    <source>
        <dbReference type="EMBL" id="TDQ37021.1"/>
    </source>
</evidence>
<comment type="caution">
    <text evidence="16">The sequence shown here is derived from an EMBL/GenBank/DDBJ whole genome shotgun (WGS) entry which is preliminary data.</text>
</comment>
<proteinExistence type="inferred from homology"/>
<dbReference type="FunFam" id="3.40.120.10:FF:000001">
    <property type="entry name" value="Phosphoglucosamine mutase"/>
    <property type="match status" value="1"/>
</dbReference>
<dbReference type="EC" id="5.4.2.8" evidence="5"/>
<keyword evidence="6" id="KW-0597">Phosphoprotein</keyword>
<evidence type="ECO:0000256" key="2">
    <source>
        <dbReference type="ARBA" id="ARBA00001946"/>
    </source>
</evidence>
<evidence type="ECO:0000256" key="4">
    <source>
        <dbReference type="ARBA" id="ARBA00010231"/>
    </source>
</evidence>
<feature type="region of interest" description="Disordered" evidence="10">
    <location>
        <begin position="1"/>
        <end position="21"/>
    </location>
</feature>
<evidence type="ECO:0000256" key="8">
    <source>
        <dbReference type="ARBA" id="ARBA00022842"/>
    </source>
</evidence>
<feature type="transmembrane region" description="Helical" evidence="11">
    <location>
        <begin position="257"/>
        <end position="278"/>
    </location>
</feature>
<dbReference type="GO" id="GO:0004614">
    <property type="term" value="F:phosphoglucomutase activity"/>
    <property type="evidence" value="ECO:0007669"/>
    <property type="project" value="UniProtKB-ARBA"/>
</dbReference>
<dbReference type="InterPro" id="IPR005843">
    <property type="entry name" value="A-D-PHexomutase_C"/>
</dbReference>
<evidence type="ECO:0000259" key="13">
    <source>
        <dbReference type="Pfam" id="PF02878"/>
    </source>
</evidence>
<dbReference type="InterPro" id="IPR005846">
    <property type="entry name" value="A-D-PHexomutase_a/b/a-III"/>
</dbReference>
<evidence type="ECO:0000313" key="17">
    <source>
        <dbReference type="Proteomes" id="UP000294575"/>
    </source>
</evidence>
<keyword evidence="11" id="KW-1133">Transmembrane helix</keyword>
<dbReference type="Pfam" id="PF02880">
    <property type="entry name" value="PGM_PMM_III"/>
    <property type="match status" value="1"/>
</dbReference>
<keyword evidence="11" id="KW-0812">Transmembrane</keyword>
<dbReference type="SUPFAM" id="SSF55957">
    <property type="entry name" value="Phosphoglucomutase, C-terminal domain"/>
    <property type="match status" value="1"/>
</dbReference>
<dbReference type="Gene3D" id="3.30.310.50">
    <property type="entry name" value="Alpha-D-phosphohexomutase, C-terminal domain"/>
    <property type="match status" value="1"/>
</dbReference>
<dbReference type="Pfam" id="PF02878">
    <property type="entry name" value="PGM_PMM_I"/>
    <property type="match status" value="1"/>
</dbReference>
<dbReference type="AlphaFoldDB" id="A0A4R6TUH6"/>
<accession>A0A4R6TUH6</accession>
<dbReference type="GO" id="GO:0004615">
    <property type="term" value="F:phosphomannomutase activity"/>
    <property type="evidence" value="ECO:0007669"/>
    <property type="project" value="UniProtKB-EC"/>
</dbReference>
<dbReference type="InterPro" id="IPR005845">
    <property type="entry name" value="A-D-PHexomutase_a/b/a-II"/>
</dbReference>
<organism evidence="16 17">
    <name type="scientific">Thiopseudomonas denitrificans</name>
    <dbReference type="NCBI Taxonomy" id="1501432"/>
    <lineage>
        <taxon>Bacteria</taxon>
        <taxon>Pseudomonadati</taxon>
        <taxon>Pseudomonadota</taxon>
        <taxon>Gammaproteobacteria</taxon>
        <taxon>Pseudomonadales</taxon>
        <taxon>Pseudomonadaceae</taxon>
        <taxon>Thiopseudomonas</taxon>
    </lineage>
</organism>
<sequence>MKLKKTAANPKSKARSGKKKRHISPMGAALLPVLLGLLAICALLLQINQSATEEQTSWQTGNLANAYKQQLELLLDITEAGSRTFAASPALVRAILSQDQDTLARLQREWAQTPYLSSVVIMTPGSLADAALGFAALDHLGVAATNQQSTLEYVTSDGKQLFYQASPVLHPQQSRVIGTLLLVYDAKAMLDSLSAPALSGAWQVRLQQQLPQTPQLELYRAGPGLQSSAAQSFKTGHPYWSLSVGMDSPELLDNPRLVQYLALPLILLLSAVAALLILQGRLRKQLAEDARLLAAAVIDSGKLSAIGPLATAGLSPLVEALQKHQQRATAKPAATPAAAAPLPQTAPAAGQPQTASVKPFVFDEALEIDILDMELDENALHDMQESPASPPAMDATIFRAYDIRGIVGQNLDADTAYWIGRAVGSESIAQGEARVVVGRDGRQSGPQLLEALTRGLTDTGCTVLDLGMVPTPLVYFGTHQLDATSGVMVTGSHNPPDYNGFKIVIAGVTLASERIQALYQRIANQELLQGSGAVQQVDLLEQYIDHITDDVAIGNPLKVVVDCGNGVAGVVAPRLLENLGCIVTPLYCEVDGTFPNHHPDPGKPENLQDLIRKVEETGADLGLAFDGDGDRLGVVTNSGEIIYPDRLMMLLAKDVVSRNPGCDILYDVKCTRRLAALISRCGGRPVMWKTGHSLMKAKMRETGALLGGEMSGHIFFQERWFGFDDGVYAAARLLEILSMENDSVDRVFARYPVSPSTPELTIEVTEDSKFAIIEALQKSADWGDGSLTTLDGIRVDYPKGWGLIRASNTTPMLVLRFEGDSEDDLQSIQNLFRDQLLAVAPDIHWPF</sequence>
<comment type="catalytic activity">
    <reaction evidence="1">
        <text>alpha-D-mannose 1-phosphate = D-mannose 6-phosphate</text>
        <dbReference type="Rhea" id="RHEA:11140"/>
        <dbReference type="ChEBI" id="CHEBI:58409"/>
        <dbReference type="ChEBI" id="CHEBI:58735"/>
        <dbReference type="EC" id="5.4.2.8"/>
    </reaction>
</comment>
<dbReference type="Proteomes" id="UP000294575">
    <property type="component" value="Unassembled WGS sequence"/>
</dbReference>
<dbReference type="Gene3D" id="3.40.120.10">
    <property type="entry name" value="Alpha-D-Glucose-1,6-Bisphosphate, subunit A, domain 3"/>
    <property type="match status" value="3"/>
</dbReference>
<evidence type="ECO:0000259" key="14">
    <source>
        <dbReference type="Pfam" id="PF02879"/>
    </source>
</evidence>
<dbReference type="GO" id="GO:1901137">
    <property type="term" value="P:carbohydrate derivative biosynthetic process"/>
    <property type="evidence" value="ECO:0007669"/>
    <property type="project" value="UniProtKB-ARBA"/>
</dbReference>
<dbReference type="PANTHER" id="PTHR43771">
    <property type="entry name" value="PHOSPHOMANNOMUTASE"/>
    <property type="match status" value="1"/>
</dbReference>
<evidence type="ECO:0000256" key="11">
    <source>
        <dbReference type="SAM" id="Phobius"/>
    </source>
</evidence>
<dbReference type="FunFam" id="3.40.120.10:FF:000021">
    <property type="entry name" value="Phosphomannomutase/phosphoglucomutase"/>
    <property type="match status" value="1"/>
</dbReference>
<comment type="similarity">
    <text evidence="4">Belongs to the phosphohexose mutase family.</text>
</comment>
<dbReference type="GO" id="GO:0005975">
    <property type="term" value="P:carbohydrate metabolic process"/>
    <property type="evidence" value="ECO:0007669"/>
    <property type="project" value="InterPro"/>
</dbReference>
<protein>
    <recommendedName>
        <fullName evidence="5">phosphomannomutase</fullName>
        <ecNumber evidence="5">5.4.2.8</ecNumber>
    </recommendedName>
</protein>
<keyword evidence="7" id="KW-0479">Metal-binding</keyword>
<dbReference type="RefSeq" id="WP_101497093.1">
    <property type="nucleotide sequence ID" value="NZ_LNJZ01000008.1"/>
</dbReference>
<dbReference type="CDD" id="cd03089">
    <property type="entry name" value="PMM_PGM"/>
    <property type="match status" value="1"/>
</dbReference>
<feature type="domain" description="Alpha-D-phosphohexomutase alpha/beta/alpha" evidence="14">
    <location>
        <begin position="541"/>
        <end position="639"/>
    </location>
</feature>
<evidence type="ECO:0000256" key="9">
    <source>
        <dbReference type="ARBA" id="ARBA00023235"/>
    </source>
</evidence>
<dbReference type="InterPro" id="IPR005841">
    <property type="entry name" value="Alpha-D-phosphohexomutase_SF"/>
</dbReference>
<dbReference type="GO" id="GO:0000287">
    <property type="term" value="F:magnesium ion binding"/>
    <property type="evidence" value="ECO:0007669"/>
    <property type="project" value="InterPro"/>
</dbReference>
<gene>
    <name evidence="16" type="ORF">DFQ45_10920</name>
</gene>
<feature type="domain" description="Alpha-D-phosphohexomutase alpha/beta/alpha" evidence="15">
    <location>
        <begin position="644"/>
        <end position="748"/>
    </location>
</feature>
<evidence type="ECO:0000256" key="1">
    <source>
        <dbReference type="ARBA" id="ARBA00000586"/>
    </source>
</evidence>
<reference evidence="16 17" key="1">
    <citation type="submission" date="2019-03" db="EMBL/GenBank/DDBJ databases">
        <title>Genomic Encyclopedia of Type Strains, Phase IV (KMG-IV): sequencing the most valuable type-strain genomes for metagenomic binning, comparative biology and taxonomic classification.</title>
        <authorList>
            <person name="Goeker M."/>
        </authorList>
    </citation>
    <scope>NUCLEOTIDE SEQUENCE [LARGE SCALE GENOMIC DNA]</scope>
    <source>
        <strain evidence="16 17">DSM 28679</strain>
    </source>
</reference>
<keyword evidence="17" id="KW-1185">Reference proteome</keyword>
<feature type="compositionally biased region" description="Basic residues" evidence="10">
    <location>
        <begin position="12"/>
        <end position="21"/>
    </location>
</feature>
<comment type="pathway">
    <text evidence="3">Nucleotide-sugar biosynthesis; GDP-alpha-D-mannose biosynthesis; alpha-D-mannose 1-phosphate from D-fructose 6-phosphate: step 2/2.</text>
</comment>
<evidence type="ECO:0000256" key="3">
    <source>
        <dbReference type="ARBA" id="ARBA00004699"/>
    </source>
</evidence>
<dbReference type="PROSITE" id="PS00710">
    <property type="entry name" value="PGM_PMM"/>
    <property type="match status" value="1"/>
</dbReference>
<evidence type="ECO:0000259" key="12">
    <source>
        <dbReference type="Pfam" id="PF00408"/>
    </source>
</evidence>
<dbReference type="Pfam" id="PF02879">
    <property type="entry name" value="PGM_PMM_II"/>
    <property type="match status" value="1"/>
</dbReference>
<feature type="compositionally biased region" description="Low complexity" evidence="10">
    <location>
        <begin position="327"/>
        <end position="353"/>
    </location>
</feature>
<evidence type="ECO:0000256" key="5">
    <source>
        <dbReference type="ARBA" id="ARBA00012730"/>
    </source>
</evidence>
<dbReference type="InterPro" id="IPR036900">
    <property type="entry name" value="A-D-PHexomutase_C_sf"/>
</dbReference>
<feature type="domain" description="Alpha-D-phosphohexomutase C-terminal" evidence="12">
    <location>
        <begin position="761"/>
        <end position="834"/>
    </location>
</feature>